<dbReference type="AlphaFoldDB" id="A0ABC9F1S3"/>
<feature type="compositionally biased region" description="Low complexity" evidence="1">
    <location>
        <begin position="1"/>
        <end position="13"/>
    </location>
</feature>
<dbReference type="InterPro" id="IPR036047">
    <property type="entry name" value="F-box-like_dom_sf"/>
</dbReference>
<dbReference type="PROSITE" id="PS50181">
    <property type="entry name" value="FBOX"/>
    <property type="match status" value="1"/>
</dbReference>
<name>A0ABC9F1S3_9POAL</name>
<dbReference type="SUPFAM" id="SSF81383">
    <property type="entry name" value="F-box domain"/>
    <property type="match status" value="1"/>
</dbReference>
<evidence type="ECO:0000259" key="2">
    <source>
        <dbReference type="PROSITE" id="PS50181"/>
    </source>
</evidence>
<dbReference type="PANTHER" id="PTHR35545">
    <property type="entry name" value="F-BOX DOMAIN-CONTAINING PROTEIN"/>
    <property type="match status" value="1"/>
</dbReference>
<reference evidence="3" key="1">
    <citation type="submission" date="2024-10" db="EMBL/GenBank/DDBJ databases">
        <authorList>
            <person name="Ryan C."/>
        </authorList>
    </citation>
    <scope>NUCLEOTIDE SEQUENCE [LARGE SCALE GENOMIC DNA]</scope>
</reference>
<accession>A0ABC9F1S3</accession>
<dbReference type="Gene3D" id="1.20.1280.50">
    <property type="match status" value="1"/>
</dbReference>
<dbReference type="Pfam" id="PF00646">
    <property type="entry name" value="F-box"/>
    <property type="match status" value="1"/>
</dbReference>
<organism evidence="3 4">
    <name type="scientific">Urochloa decumbens</name>
    <dbReference type="NCBI Taxonomy" id="240449"/>
    <lineage>
        <taxon>Eukaryota</taxon>
        <taxon>Viridiplantae</taxon>
        <taxon>Streptophyta</taxon>
        <taxon>Embryophyta</taxon>
        <taxon>Tracheophyta</taxon>
        <taxon>Spermatophyta</taxon>
        <taxon>Magnoliopsida</taxon>
        <taxon>Liliopsida</taxon>
        <taxon>Poales</taxon>
        <taxon>Poaceae</taxon>
        <taxon>PACMAD clade</taxon>
        <taxon>Panicoideae</taxon>
        <taxon>Panicodae</taxon>
        <taxon>Paniceae</taxon>
        <taxon>Melinidinae</taxon>
        <taxon>Urochloa</taxon>
    </lineage>
</organism>
<evidence type="ECO:0000256" key="1">
    <source>
        <dbReference type="SAM" id="MobiDB-lite"/>
    </source>
</evidence>
<feature type="compositionally biased region" description="Basic residues" evidence="1">
    <location>
        <begin position="56"/>
        <end position="66"/>
    </location>
</feature>
<dbReference type="InterPro" id="IPR055357">
    <property type="entry name" value="LRR_At1g61320_AtMIF1"/>
</dbReference>
<proteinExistence type="predicted"/>
<dbReference type="Pfam" id="PF23622">
    <property type="entry name" value="LRR_At1g61320_AtMIF1"/>
    <property type="match status" value="1"/>
</dbReference>
<dbReference type="InterPro" id="IPR032675">
    <property type="entry name" value="LRR_dom_sf"/>
</dbReference>
<keyword evidence="4" id="KW-1185">Reference proteome</keyword>
<dbReference type="SUPFAM" id="SSF52047">
    <property type="entry name" value="RNI-like"/>
    <property type="match status" value="1"/>
</dbReference>
<gene>
    <name evidence="3" type="ORF">URODEC1_LOCUS100664</name>
</gene>
<evidence type="ECO:0000313" key="4">
    <source>
        <dbReference type="Proteomes" id="UP001497457"/>
    </source>
</evidence>
<sequence>MSPSRLPSSAAPPDKSIPRRPRPRRSGIPIEMGKLPREPAAAPPSHVDHHDETGPRSHKRRRRSNSKKNLDPPSDESDHISALPDDILLAILEDLDAKTAVSTSALSRRWGRLWASLRTLRFSEVSLPRDSSWVRLGPMRREYIKANRFRLFVPSLRWFTEMVKKRSDAAAAGDDAALTRLSIVFSGSAKCAGAVNSAIAAAAEHGVRHIDVAVVRNTWTKYEFPSLPFSESDGGDIDNACSSSLDTLCLNNCKLSIPVGFRGFSALTKLVLVAMHMSANDMQLLLGSCESLKILYLIDMVGVRALQHQNLEELVWLWPPPPSSGNKLKIDAPALRRLEYCGAGEVLPASTRRSLPCLEHVSLQHVVYGYLLPDRHAENLRTIAARFPHVKSLHLRYRVPKLVVRPGTPAIFSKLTVLTLSIETKPSDDLLWMAMFLVAAPYLGTLQTNVRYLPFLESRDGVVWDDFNFEHNSLKEVEMYNFKGRDNEIGFARLLLRRAPSMRRIAFRQGRLREAEDQYRCILPPDWPKAKEFSPRDNQLVLSKLLDGVCSGARVVFM</sequence>
<feature type="compositionally biased region" description="Basic and acidic residues" evidence="1">
    <location>
        <begin position="46"/>
        <end position="55"/>
    </location>
</feature>
<dbReference type="Proteomes" id="UP001497457">
    <property type="component" value="Chromosome 5rd"/>
</dbReference>
<feature type="region of interest" description="Disordered" evidence="1">
    <location>
        <begin position="1"/>
        <end position="79"/>
    </location>
</feature>
<dbReference type="EMBL" id="OZ075115">
    <property type="protein sequence ID" value="CAL5066837.1"/>
    <property type="molecule type" value="Genomic_DNA"/>
</dbReference>
<dbReference type="InterPro" id="IPR001810">
    <property type="entry name" value="F-box_dom"/>
</dbReference>
<dbReference type="PANTHER" id="PTHR35545:SF16">
    <property type="entry name" value="OS07G0554800 PROTEIN"/>
    <property type="match status" value="1"/>
</dbReference>
<protein>
    <recommendedName>
        <fullName evidence="2">F-box domain-containing protein</fullName>
    </recommendedName>
</protein>
<dbReference type="Gene3D" id="3.80.10.10">
    <property type="entry name" value="Ribonuclease Inhibitor"/>
    <property type="match status" value="1"/>
</dbReference>
<evidence type="ECO:0000313" key="3">
    <source>
        <dbReference type="EMBL" id="CAL5066837.1"/>
    </source>
</evidence>
<feature type="domain" description="F-box" evidence="2">
    <location>
        <begin position="77"/>
        <end position="136"/>
    </location>
</feature>